<keyword evidence="4 6" id="KW-0472">Membrane</keyword>
<evidence type="ECO:0000256" key="5">
    <source>
        <dbReference type="ARBA" id="ARBA00046321"/>
    </source>
</evidence>
<feature type="transmembrane region" description="Helical" evidence="6">
    <location>
        <begin position="356"/>
        <end position="375"/>
    </location>
</feature>
<proteinExistence type="inferred from homology"/>
<protein>
    <recommendedName>
        <fullName evidence="7">O-antigen ligase-related domain-containing protein</fullName>
    </recommendedName>
</protein>
<sequence>MQYLILSLIFLIPSLGMLTGLSIAATVLFFLLIIVITELISFIRKQEFSKKFLIKLYPRFGFDDIFCVKNRIKTELLFIAWCFISCLFTIHPINSLVTFTKVFALLFLRFVNNVVTFQNILYLKNSLILGIITAILLFFIEYSSHGFLTRMFKTHFGLYMLDRGCALLSITTWVVIIILFSNGKNINAFILYIVVLYLLSISDSLASFVGFSIGGIIFILARLIKKIFFKLITISLITGSLLFPIIAKQIDPHNLSEKYLATKPSAAHRLFIWHFVANKIIIKPILGYGFASSKYIKTSDNEMIDYRGEKLHPLPLHPHNNILQITLELGILGLALFLCLVYKYLKEIDNIKISNFRAASYSCFINYYIIGMISYNIWQTWWILSGIWILVLMKLLVKPDIIIDN</sequence>
<evidence type="ECO:0000313" key="9">
    <source>
        <dbReference type="Proteomes" id="UP000007581"/>
    </source>
</evidence>
<feature type="transmembrane region" description="Helical" evidence="6">
    <location>
        <begin position="381"/>
        <end position="397"/>
    </location>
</feature>
<dbReference type="InterPro" id="IPR007016">
    <property type="entry name" value="O-antigen_ligase-rel_domated"/>
</dbReference>
<dbReference type="RefSeq" id="WP_011190811.1">
    <property type="nucleotide sequence ID" value="NC_017066.1"/>
</dbReference>
<feature type="transmembrane region" description="Helical" evidence="6">
    <location>
        <begin position="322"/>
        <end position="344"/>
    </location>
</feature>
<evidence type="ECO:0000256" key="2">
    <source>
        <dbReference type="ARBA" id="ARBA00022692"/>
    </source>
</evidence>
<evidence type="ECO:0000256" key="4">
    <source>
        <dbReference type="ARBA" id="ARBA00023136"/>
    </source>
</evidence>
<dbReference type="Pfam" id="PF04932">
    <property type="entry name" value="Wzy_C"/>
    <property type="match status" value="1"/>
</dbReference>
<name>A0ABM5MUW8_RICTP</name>
<keyword evidence="3 6" id="KW-1133">Transmembrane helix</keyword>
<reference evidence="8" key="1">
    <citation type="submission" date="2012-03" db="EMBL/GenBank/DDBJ databases">
        <authorList>
            <person name="Johnson S.L."/>
            <person name="Sims D."/>
            <person name="Han S."/>
            <person name="Bruce D.C."/>
            <person name="Dasch G.A."/>
        </authorList>
    </citation>
    <scope>NUCLEOTIDE SEQUENCE [LARGE SCALE GENOMIC DNA]</scope>
    <source>
        <strain evidence="8">TH1527</strain>
    </source>
</reference>
<evidence type="ECO:0000259" key="7">
    <source>
        <dbReference type="Pfam" id="PF04932"/>
    </source>
</evidence>
<evidence type="ECO:0000256" key="1">
    <source>
        <dbReference type="ARBA" id="ARBA00004141"/>
    </source>
</evidence>
<feature type="domain" description="O-antigen ligase-related" evidence="7">
    <location>
        <begin position="192"/>
        <end position="338"/>
    </location>
</feature>
<dbReference type="Proteomes" id="UP000007581">
    <property type="component" value="Chromosome"/>
</dbReference>
<keyword evidence="9" id="KW-1185">Reference proteome</keyword>
<evidence type="ECO:0000256" key="6">
    <source>
        <dbReference type="SAM" id="Phobius"/>
    </source>
</evidence>
<dbReference type="InterPro" id="IPR051533">
    <property type="entry name" value="WaaL-like"/>
</dbReference>
<keyword evidence="2 6" id="KW-0812">Transmembrane</keyword>
<feature type="transmembrane region" description="Helical" evidence="6">
    <location>
        <begin position="161"/>
        <end position="183"/>
    </location>
</feature>
<dbReference type="PANTHER" id="PTHR37422:SF13">
    <property type="entry name" value="LIPOPOLYSACCHARIDE BIOSYNTHESIS PROTEIN PA4999-RELATED"/>
    <property type="match status" value="1"/>
</dbReference>
<feature type="transmembrane region" description="Helical" evidence="6">
    <location>
        <begin position="189"/>
        <end position="220"/>
    </location>
</feature>
<evidence type="ECO:0000313" key="8">
    <source>
        <dbReference type="EMBL" id="AFE54205.1"/>
    </source>
</evidence>
<organism evidence="8 9">
    <name type="scientific">Rickettsia typhi str. TH1527</name>
    <dbReference type="NCBI Taxonomy" id="1003201"/>
    <lineage>
        <taxon>Bacteria</taxon>
        <taxon>Pseudomonadati</taxon>
        <taxon>Pseudomonadota</taxon>
        <taxon>Alphaproteobacteria</taxon>
        <taxon>Rickettsiales</taxon>
        <taxon>Rickettsiaceae</taxon>
        <taxon>Rickettsieae</taxon>
        <taxon>Rickettsia</taxon>
        <taxon>typhus group</taxon>
    </lineage>
</organism>
<feature type="transmembrane region" description="Helical" evidence="6">
    <location>
        <begin position="26"/>
        <end position="43"/>
    </location>
</feature>
<gene>
    <name evidence="8" type="ORF">RTTH1527_01700</name>
</gene>
<accession>A0ABM5MUW8</accession>
<dbReference type="PANTHER" id="PTHR37422">
    <property type="entry name" value="TEICHURONIC ACID BIOSYNTHESIS PROTEIN TUAE"/>
    <property type="match status" value="1"/>
</dbReference>
<evidence type="ECO:0000256" key="3">
    <source>
        <dbReference type="ARBA" id="ARBA00022989"/>
    </source>
</evidence>
<dbReference type="EMBL" id="CP003397">
    <property type="protein sequence ID" value="AFE54205.1"/>
    <property type="molecule type" value="Genomic_DNA"/>
</dbReference>
<comment type="similarity">
    <text evidence="5">Belongs to the O-antigen ligase family.</text>
</comment>
<comment type="subcellular location">
    <subcellularLocation>
        <location evidence="1">Membrane</location>
        <topology evidence="1">Multi-pass membrane protein</topology>
    </subcellularLocation>
</comment>
<feature type="transmembrane region" description="Helical" evidence="6">
    <location>
        <begin position="78"/>
        <end position="108"/>
    </location>
</feature>
<feature type="transmembrane region" description="Helical" evidence="6">
    <location>
        <begin position="120"/>
        <end position="140"/>
    </location>
</feature>
<feature type="transmembrane region" description="Helical" evidence="6">
    <location>
        <begin position="227"/>
        <end position="247"/>
    </location>
</feature>